<protein>
    <submittedName>
        <fullName evidence="2">Uncharacterized protein</fullName>
    </submittedName>
</protein>
<name>A0AAQ4DX23_AMBAM</name>
<comment type="caution">
    <text evidence="2">The sequence shown here is derived from an EMBL/GenBank/DDBJ whole genome shotgun (WGS) entry which is preliminary data.</text>
</comment>
<organism evidence="2 3">
    <name type="scientific">Amblyomma americanum</name>
    <name type="common">Lone star tick</name>
    <dbReference type="NCBI Taxonomy" id="6943"/>
    <lineage>
        <taxon>Eukaryota</taxon>
        <taxon>Metazoa</taxon>
        <taxon>Ecdysozoa</taxon>
        <taxon>Arthropoda</taxon>
        <taxon>Chelicerata</taxon>
        <taxon>Arachnida</taxon>
        <taxon>Acari</taxon>
        <taxon>Parasitiformes</taxon>
        <taxon>Ixodida</taxon>
        <taxon>Ixodoidea</taxon>
        <taxon>Ixodidae</taxon>
        <taxon>Amblyomminae</taxon>
        <taxon>Amblyomma</taxon>
    </lineage>
</organism>
<evidence type="ECO:0000313" key="2">
    <source>
        <dbReference type="EMBL" id="KAK8767013.1"/>
    </source>
</evidence>
<feature type="region of interest" description="Disordered" evidence="1">
    <location>
        <begin position="1"/>
        <end position="33"/>
    </location>
</feature>
<evidence type="ECO:0000313" key="3">
    <source>
        <dbReference type="Proteomes" id="UP001321473"/>
    </source>
</evidence>
<reference evidence="2 3" key="1">
    <citation type="journal article" date="2023" name="Arcadia Sci">
        <title>De novo assembly of a long-read Amblyomma americanum tick genome.</title>
        <authorList>
            <person name="Chou S."/>
            <person name="Poskanzer K.E."/>
            <person name="Rollins M."/>
            <person name="Thuy-Boun P.S."/>
        </authorList>
    </citation>
    <scope>NUCLEOTIDE SEQUENCE [LARGE SCALE GENOMIC DNA]</scope>
    <source>
        <strain evidence="2">F_SG_1</strain>
        <tissue evidence="2">Salivary glands</tissue>
    </source>
</reference>
<dbReference type="EMBL" id="JARKHS020025823">
    <property type="protein sequence ID" value="KAK8767013.1"/>
    <property type="molecule type" value="Genomic_DNA"/>
</dbReference>
<accession>A0AAQ4DX23</accession>
<dbReference type="AlphaFoldDB" id="A0AAQ4DX23"/>
<gene>
    <name evidence="2" type="ORF">V5799_006209</name>
</gene>
<dbReference type="Proteomes" id="UP001321473">
    <property type="component" value="Unassembled WGS sequence"/>
</dbReference>
<keyword evidence="3" id="KW-1185">Reference proteome</keyword>
<proteinExistence type="predicted"/>
<sequence length="90" mass="9952">MTRRLFPKQAAASRELRRPGVKTKRSRKPEQDASIGCLDAATILEPPAVDLLFLNYGSLRAPVARNCRIMRLPAVSLILTDGGGRRHLQS</sequence>
<evidence type="ECO:0000256" key="1">
    <source>
        <dbReference type="SAM" id="MobiDB-lite"/>
    </source>
</evidence>